<gene>
    <name evidence="1" type="ORF">VFPPC_07338</name>
</gene>
<dbReference type="KEGG" id="pchm:VFPPC_07338"/>
<accession>A0A179F988</accession>
<sequence>MAGDKPPTIQSLDRPEDLKGLLRQDRGDDCLSCKVVGKERRILRTGCIQLFLWHVTAGKAAPSHPAEQVHVWHEKSQVRNYWYFTGLGMDGSLEGFPVIRHGQWFVQNCSIL</sequence>
<dbReference type="Proteomes" id="UP000078397">
    <property type="component" value="Unassembled WGS sequence"/>
</dbReference>
<reference evidence="1 2" key="1">
    <citation type="journal article" date="2016" name="PLoS Pathog.">
        <title>Biosynthesis of antibiotic leucinostatins in bio-control fungus Purpureocillium lilacinum and their inhibition on phytophthora revealed by genome mining.</title>
        <authorList>
            <person name="Wang G."/>
            <person name="Liu Z."/>
            <person name="Lin R."/>
            <person name="Li E."/>
            <person name="Mao Z."/>
            <person name="Ling J."/>
            <person name="Yang Y."/>
            <person name="Yin W.B."/>
            <person name="Xie B."/>
        </authorList>
    </citation>
    <scope>NUCLEOTIDE SEQUENCE [LARGE SCALE GENOMIC DNA]</scope>
    <source>
        <strain evidence="1">170</strain>
    </source>
</reference>
<dbReference type="OrthoDB" id="6604875at2759"/>
<name>A0A179F988_METCM</name>
<dbReference type="GeneID" id="28850205"/>
<protein>
    <submittedName>
        <fullName evidence="1">Uncharacterized protein</fullName>
    </submittedName>
</protein>
<organism evidence="1 2">
    <name type="scientific">Pochonia chlamydosporia 170</name>
    <dbReference type="NCBI Taxonomy" id="1380566"/>
    <lineage>
        <taxon>Eukaryota</taxon>
        <taxon>Fungi</taxon>
        <taxon>Dikarya</taxon>
        <taxon>Ascomycota</taxon>
        <taxon>Pezizomycotina</taxon>
        <taxon>Sordariomycetes</taxon>
        <taxon>Hypocreomycetidae</taxon>
        <taxon>Hypocreales</taxon>
        <taxon>Clavicipitaceae</taxon>
        <taxon>Pochonia</taxon>
    </lineage>
</organism>
<keyword evidence="2" id="KW-1185">Reference proteome</keyword>
<evidence type="ECO:0000313" key="2">
    <source>
        <dbReference type="Proteomes" id="UP000078397"/>
    </source>
</evidence>
<comment type="caution">
    <text evidence="1">The sequence shown here is derived from an EMBL/GenBank/DDBJ whole genome shotgun (WGS) entry which is preliminary data.</text>
</comment>
<proteinExistence type="predicted"/>
<dbReference type="EMBL" id="LSBJ02000007">
    <property type="protein sequence ID" value="OAQ61957.1"/>
    <property type="molecule type" value="Genomic_DNA"/>
</dbReference>
<dbReference type="AlphaFoldDB" id="A0A179F988"/>
<dbReference type="STRING" id="1380566.A0A179F988"/>
<dbReference type="RefSeq" id="XP_018139661.1">
    <property type="nucleotide sequence ID" value="XM_018286211.1"/>
</dbReference>
<evidence type="ECO:0000313" key="1">
    <source>
        <dbReference type="EMBL" id="OAQ61957.1"/>
    </source>
</evidence>